<name>A0ACD4ZUR9_9ACTN</name>
<dbReference type="Proteomes" id="UP001348369">
    <property type="component" value="Chromosome"/>
</dbReference>
<organism evidence="1 2">
    <name type="scientific">Streptomyces scopuliridis</name>
    <dbReference type="NCBI Taxonomy" id="452529"/>
    <lineage>
        <taxon>Bacteria</taxon>
        <taxon>Bacillati</taxon>
        <taxon>Actinomycetota</taxon>
        <taxon>Actinomycetes</taxon>
        <taxon>Kitasatosporales</taxon>
        <taxon>Streptomycetaceae</taxon>
        <taxon>Streptomyces</taxon>
    </lineage>
</organism>
<dbReference type="EMBL" id="CP109109">
    <property type="protein sequence ID" value="WSC01528.1"/>
    <property type="molecule type" value="Genomic_DNA"/>
</dbReference>
<accession>A0ACD4ZUR9</accession>
<keyword evidence="2" id="KW-1185">Reference proteome</keyword>
<gene>
    <name evidence="1" type="ORF">OG835_34000</name>
</gene>
<evidence type="ECO:0000313" key="1">
    <source>
        <dbReference type="EMBL" id="WSC01528.1"/>
    </source>
</evidence>
<reference evidence="1" key="1">
    <citation type="submission" date="2022-10" db="EMBL/GenBank/DDBJ databases">
        <title>The complete genomes of actinobacterial strains from the NBC collection.</title>
        <authorList>
            <person name="Joergensen T.S."/>
            <person name="Alvarez Arevalo M."/>
            <person name="Sterndorff E.B."/>
            <person name="Faurdal D."/>
            <person name="Vuksanovic O."/>
            <person name="Mourched A.-S."/>
            <person name="Charusanti P."/>
            <person name="Shaw S."/>
            <person name="Blin K."/>
            <person name="Weber T."/>
        </authorList>
    </citation>
    <scope>NUCLEOTIDE SEQUENCE</scope>
    <source>
        <strain evidence="1">NBC 01771</strain>
    </source>
</reference>
<sequence>MVVRARPEQCAYTSCRRRLTQTSKTRRKIYCDDLCRRRAQRERDRARSQSTPPRPTGLGTVVAGDIAAIAQELLEAEERQAPLELRLTQARLLHRDVACYVAAVVQDTRRAGAPWDVIAAAAEVTEASARARWNETKVAGLLAPRHTRAGGRPRLSRHASEPPLDWLFTRPSGQMQEAAARVLQTYLAALYEGSPVAACEVARQADLPGDAVRLALAGEFLASWPVTHMLITILGGCPQEVRGMWRLASGEPAGSRATAVAGCWLQEALRVIHGAAGSPDVESLGTAGPAPEVVAAVLDGTRMPDWRTAERIVIWLGYQPSVILPFWEAWDRARRGDAGCGEEGKA</sequence>
<proteinExistence type="predicted"/>
<evidence type="ECO:0000313" key="2">
    <source>
        <dbReference type="Proteomes" id="UP001348369"/>
    </source>
</evidence>
<protein>
    <submittedName>
        <fullName evidence="1">Uncharacterized protein</fullName>
    </submittedName>
</protein>